<evidence type="ECO:0000256" key="1">
    <source>
        <dbReference type="SAM" id="MobiDB-lite"/>
    </source>
</evidence>
<evidence type="ECO:0000313" key="2">
    <source>
        <dbReference type="EMBL" id="KAJ8961796.1"/>
    </source>
</evidence>
<dbReference type="AlphaFoldDB" id="A0AAV8ZDP1"/>
<dbReference type="EMBL" id="JAPWTK010000004">
    <property type="protein sequence ID" value="KAJ8961796.1"/>
    <property type="molecule type" value="Genomic_DNA"/>
</dbReference>
<gene>
    <name evidence="2" type="ORF">NQ318_021399</name>
</gene>
<accession>A0AAV8ZDP1</accession>
<name>A0AAV8ZDP1_9CUCU</name>
<organism evidence="2 3">
    <name type="scientific">Aromia moschata</name>
    <dbReference type="NCBI Taxonomy" id="1265417"/>
    <lineage>
        <taxon>Eukaryota</taxon>
        <taxon>Metazoa</taxon>
        <taxon>Ecdysozoa</taxon>
        <taxon>Arthropoda</taxon>
        <taxon>Hexapoda</taxon>
        <taxon>Insecta</taxon>
        <taxon>Pterygota</taxon>
        <taxon>Neoptera</taxon>
        <taxon>Endopterygota</taxon>
        <taxon>Coleoptera</taxon>
        <taxon>Polyphaga</taxon>
        <taxon>Cucujiformia</taxon>
        <taxon>Chrysomeloidea</taxon>
        <taxon>Cerambycidae</taxon>
        <taxon>Cerambycinae</taxon>
        <taxon>Callichromatini</taxon>
        <taxon>Aromia</taxon>
    </lineage>
</organism>
<reference evidence="2" key="1">
    <citation type="journal article" date="2023" name="Insect Mol. Biol.">
        <title>Genome sequencing provides insights into the evolution of gene families encoding plant cell wall-degrading enzymes in longhorned beetles.</title>
        <authorList>
            <person name="Shin N.R."/>
            <person name="Okamura Y."/>
            <person name="Kirsch R."/>
            <person name="Pauchet Y."/>
        </authorList>
    </citation>
    <scope>NUCLEOTIDE SEQUENCE</scope>
    <source>
        <strain evidence="2">AMC_N1</strain>
    </source>
</reference>
<proteinExistence type="predicted"/>
<feature type="compositionally biased region" description="Basic and acidic residues" evidence="1">
    <location>
        <begin position="78"/>
        <end position="120"/>
    </location>
</feature>
<comment type="caution">
    <text evidence="2">The sequence shown here is derived from an EMBL/GenBank/DDBJ whole genome shotgun (WGS) entry which is preliminary data.</text>
</comment>
<feature type="region of interest" description="Disordered" evidence="1">
    <location>
        <begin position="1"/>
        <end position="120"/>
    </location>
</feature>
<protein>
    <submittedName>
        <fullName evidence="2">Uncharacterized protein</fullName>
    </submittedName>
</protein>
<dbReference type="Proteomes" id="UP001162162">
    <property type="component" value="Unassembled WGS sequence"/>
</dbReference>
<keyword evidence="3" id="KW-1185">Reference proteome</keyword>
<evidence type="ECO:0000313" key="3">
    <source>
        <dbReference type="Proteomes" id="UP001162162"/>
    </source>
</evidence>
<sequence>MTDKTQQPKDLEVVEEVEKTKAEKPVEEKTAKDEKSAENGDAKEKAKGEEKDEKEKNGEPEKEPEGVALWTLIGARQVQREEKVDGGGDATDNKPADEATPEKKAKLDEPAEADSRRRPK</sequence>
<feature type="compositionally biased region" description="Basic and acidic residues" evidence="1">
    <location>
        <begin position="1"/>
        <end position="65"/>
    </location>
</feature>